<dbReference type="NCBIfam" id="NF041292">
    <property type="entry name" value="StbB"/>
    <property type="match status" value="1"/>
</dbReference>
<accession>A0ABN0TSB7</accession>
<protein>
    <submittedName>
        <fullName evidence="1">StbB family protein</fullName>
    </submittedName>
</protein>
<evidence type="ECO:0000313" key="2">
    <source>
        <dbReference type="Proteomes" id="UP001501176"/>
    </source>
</evidence>
<reference evidence="1 2" key="1">
    <citation type="journal article" date="2019" name="Int. J. Syst. Evol. Microbiol.">
        <title>The Global Catalogue of Microorganisms (GCM) 10K type strain sequencing project: providing services to taxonomists for standard genome sequencing and annotation.</title>
        <authorList>
            <consortium name="The Broad Institute Genomics Platform"/>
            <consortium name="The Broad Institute Genome Sequencing Center for Infectious Disease"/>
            <person name="Wu L."/>
            <person name="Ma J."/>
        </authorList>
    </citation>
    <scope>NUCLEOTIDE SEQUENCE [LARGE SCALE GENOMIC DNA]</scope>
    <source>
        <strain evidence="1 2">JCM 16240</strain>
    </source>
</reference>
<dbReference type="RefSeq" id="WP_343821007.1">
    <property type="nucleotide sequence ID" value="NZ_BAAAFN010000013.1"/>
</dbReference>
<dbReference type="Proteomes" id="UP001501176">
    <property type="component" value="Unassembled WGS sequence"/>
</dbReference>
<keyword evidence="2" id="KW-1185">Reference proteome</keyword>
<dbReference type="InterPro" id="IPR047985">
    <property type="entry name" value="StbB-like"/>
</dbReference>
<dbReference type="EMBL" id="BAAAFN010000013">
    <property type="protein sequence ID" value="GAA0228957.1"/>
    <property type="molecule type" value="Genomic_DNA"/>
</dbReference>
<comment type="caution">
    <text evidence="1">The sequence shown here is derived from an EMBL/GenBank/DDBJ whole genome shotgun (WGS) entry which is preliminary data.</text>
</comment>
<sequence>MKVAILNYSGSVGKTVTASHLLAPRMNGAQIFAIETTNETAGDLGLDIDQLRGEQFGKLFRDLLTLDDAIVDVGASNIEDFLTAMNRYEGAYEELDYFVLPVINTGKAQRETIKTVMALSGLGVAADRIRVLFNRVETTVEDEFMPITTYALKNGAFVANPKAAVFENEVFELLADGRTTIAEVLADQTDYRALLRSTDPGDRQRIAHLSNRHALRALAKPVDRQLNRAFTALFAAAQE</sequence>
<evidence type="ECO:0000313" key="1">
    <source>
        <dbReference type="EMBL" id="GAA0228957.1"/>
    </source>
</evidence>
<organism evidence="1 2">
    <name type="scientific">Castellaniella daejeonensis</name>
    <dbReference type="NCBI Taxonomy" id="659013"/>
    <lineage>
        <taxon>Bacteria</taxon>
        <taxon>Pseudomonadati</taxon>
        <taxon>Pseudomonadota</taxon>
        <taxon>Betaproteobacteria</taxon>
        <taxon>Burkholderiales</taxon>
        <taxon>Alcaligenaceae</taxon>
        <taxon>Castellaniella</taxon>
    </lineage>
</organism>
<gene>
    <name evidence="1" type="primary">stbB_2</name>
    <name evidence="1" type="ORF">GCM10009125_17440</name>
</gene>
<name>A0ABN0TSB7_9BURK</name>
<proteinExistence type="predicted"/>